<evidence type="ECO:0000256" key="1">
    <source>
        <dbReference type="SAM" id="MobiDB-lite"/>
    </source>
</evidence>
<accession>A0A927BNA5</accession>
<comment type="caution">
    <text evidence="2">The sequence shown here is derived from an EMBL/GenBank/DDBJ whole genome shotgun (WGS) entry which is preliminary data.</text>
</comment>
<sequence>MRETTPPTALTSDRIGPDVRAELVARLRDGDSLDEAAAACGLTLQDVLDQVPYDPQLAIALAGRDPYAREEARIAKRSIFLSQLALGLRISDAARAAGTSSSQIRRWAEEDPYFGQAYRAVIRYTAEFAVSKRTRANVVPERAEQLFALLESGRYSIPGASTEIGIGEGAVYARRRRDKEFAARLQQALERGQAAREASAGGADTSAQHP</sequence>
<gene>
    <name evidence="2" type="ORF">ID875_21350</name>
</gene>
<feature type="region of interest" description="Disordered" evidence="1">
    <location>
        <begin position="188"/>
        <end position="210"/>
    </location>
</feature>
<dbReference type="EMBL" id="JACWUS010000005">
    <property type="protein sequence ID" value="MBD2829912.1"/>
    <property type="molecule type" value="Genomic_DNA"/>
</dbReference>
<evidence type="ECO:0000313" key="2">
    <source>
        <dbReference type="EMBL" id="MBD2829912.1"/>
    </source>
</evidence>
<protein>
    <submittedName>
        <fullName evidence="2">Uncharacterized protein</fullName>
    </submittedName>
</protein>
<organism evidence="2">
    <name type="scientific">Streptomyces globisporus</name>
    <dbReference type="NCBI Taxonomy" id="1908"/>
    <lineage>
        <taxon>Bacteria</taxon>
        <taxon>Bacillati</taxon>
        <taxon>Actinomycetota</taxon>
        <taxon>Actinomycetes</taxon>
        <taxon>Kitasatosporales</taxon>
        <taxon>Streptomycetaceae</taxon>
        <taxon>Streptomyces</taxon>
    </lineage>
</organism>
<dbReference type="AlphaFoldDB" id="A0A927BNA5"/>
<name>A0A927BNA5_STRGL</name>
<reference evidence="2" key="1">
    <citation type="journal article" date="2020" name="PLoS ONE">
        <title>Isolation and characterization of Streptomyces bacteriophages and Streptomyces strains encoding biosynthetic arsenals: Streptomyces strains and phages for antibiotic discovery.</title>
        <authorList>
            <person name="Montano E.T."/>
            <person name="Nideffer J.F."/>
            <person name="Brumage L."/>
            <person name="Erb M."/>
            <person name="Derman A.I."/>
            <person name="Davis J.P."/>
            <person name="Estrada E."/>
            <person name="Fu S."/>
            <person name="Le D."/>
            <person name="Vuppala A."/>
            <person name="Tran C."/>
            <person name="Luterstein E."/>
            <person name="Lakkaraju S."/>
            <person name="Panchagnula S."/>
            <person name="Ren C."/>
            <person name="Doan J."/>
            <person name="Tran S."/>
            <person name="Soriano J."/>
            <person name="Fujita Y."/>
            <person name="Gutala P."/>
            <person name="Fujii Q."/>
            <person name="Lee M."/>
            <person name="Bui A."/>
            <person name="Villarreal C."/>
            <person name="Shing S.R."/>
            <person name="Kim S."/>
            <person name="Freeman D."/>
            <person name="Racha V."/>
            <person name="Ho A."/>
            <person name="Kumar P."/>
            <person name="Falah K."/>
            <person name="Dawson T."/>
            <person name="Enustun E."/>
            <person name="Prichard A."/>
            <person name="Gomez A."/>
            <person name="Khanna K."/>
            <person name="Trigg S."/>
            <person name="Fernandez L."/>
            <person name="Pogliano K."/>
            <person name="Pogliano J."/>
        </authorList>
    </citation>
    <scope>NUCLEOTIDE SEQUENCE</scope>
    <source>
        <strain evidence="2">QF2</strain>
    </source>
</reference>
<proteinExistence type="predicted"/>